<proteinExistence type="predicted"/>
<evidence type="ECO:0000256" key="4">
    <source>
        <dbReference type="ARBA" id="ARBA00022982"/>
    </source>
</evidence>
<evidence type="ECO:0000256" key="5">
    <source>
        <dbReference type="ARBA" id="ARBA00023004"/>
    </source>
</evidence>
<dbReference type="PROSITE" id="PS51007">
    <property type="entry name" value="CYTC"/>
    <property type="match status" value="1"/>
</dbReference>
<name>A0A5A7MLP9_9PROT</name>
<feature type="chain" id="PRO_5022740868" description="Cytochrome c domain-containing protein" evidence="7">
    <location>
        <begin position="25"/>
        <end position="144"/>
    </location>
</feature>
<feature type="domain" description="Cytochrome c" evidence="8">
    <location>
        <begin position="39"/>
        <end position="144"/>
    </location>
</feature>
<dbReference type="InterPro" id="IPR002327">
    <property type="entry name" value="Cyt_c_1A/1B"/>
</dbReference>
<organism evidence="9 10">
    <name type="scientific">Iodidimonas gelatinilytica</name>
    <dbReference type="NCBI Taxonomy" id="1236966"/>
    <lineage>
        <taxon>Bacteria</taxon>
        <taxon>Pseudomonadati</taxon>
        <taxon>Pseudomonadota</taxon>
        <taxon>Alphaproteobacteria</taxon>
        <taxon>Iodidimonadales</taxon>
        <taxon>Iodidimonadaceae</taxon>
        <taxon>Iodidimonas</taxon>
    </lineage>
</organism>
<comment type="caution">
    <text evidence="9">The sequence shown here is derived from an EMBL/GenBank/DDBJ whole genome shotgun (WGS) entry which is preliminary data.</text>
</comment>
<dbReference type="PRINTS" id="PR00604">
    <property type="entry name" value="CYTCHRMECIAB"/>
</dbReference>
<dbReference type="Pfam" id="PF00034">
    <property type="entry name" value="Cytochrom_C"/>
    <property type="match status" value="1"/>
</dbReference>
<sequence>MKPVGLAFLAILLLGQMTGSAVLAEQEDDAADTSLSAKGDADRGRRVFFKCKACHSLEKNKTSSTANPEIAPNLSNLFGRKAGGLPDFPSYSAALKDADFIWTEKRLDQWIKSPNSMLVGNKMAFSGIRKEQDRYDLLAYLRQK</sequence>
<evidence type="ECO:0000256" key="6">
    <source>
        <dbReference type="PROSITE-ProRule" id="PRU00433"/>
    </source>
</evidence>
<dbReference type="InterPro" id="IPR009056">
    <property type="entry name" value="Cyt_c-like_dom"/>
</dbReference>
<dbReference type="GO" id="GO:0020037">
    <property type="term" value="F:heme binding"/>
    <property type="evidence" value="ECO:0007669"/>
    <property type="project" value="InterPro"/>
</dbReference>
<evidence type="ECO:0000256" key="3">
    <source>
        <dbReference type="ARBA" id="ARBA00022723"/>
    </source>
</evidence>
<feature type="signal peptide" evidence="7">
    <location>
        <begin position="1"/>
        <end position="24"/>
    </location>
</feature>
<protein>
    <recommendedName>
        <fullName evidence="8">Cytochrome c domain-containing protein</fullName>
    </recommendedName>
</protein>
<keyword evidence="2 6" id="KW-0349">Heme</keyword>
<keyword evidence="3 6" id="KW-0479">Metal-binding</keyword>
<evidence type="ECO:0000313" key="9">
    <source>
        <dbReference type="EMBL" id="GEQ96870.1"/>
    </source>
</evidence>
<accession>A0A5A7MLP9</accession>
<dbReference type="RefSeq" id="WP_149999450.1">
    <property type="nucleotide sequence ID" value="NZ_BKCL01000001.1"/>
</dbReference>
<dbReference type="Proteomes" id="UP000322084">
    <property type="component" value="Unassembled WGS sequence"/>
</dbReference>
<keyword evidence="7" id="KW-0732">Signal</keyword>
<reference evidence="9 10" key="1">
    <citation type="submission" date="2019-09" db="EMBL/GenBank/DDBJ databases">
        <title>NBRP : Genome information of microbial organism related human and environment.</title>
        <authorList>
            <person name="Hattori M."/>
            <person name="Oshima K."/>
            <person name="Inaba H."/>
            <person name="Suda W."/>
            <person name="Sakamoto M."/>
            <person name="Iino T."/>
            <person name="Kitahara M."/>
            <person name="Oshida Y."/>
            <person name="Iida T."/>
            <person name="Kudo T."/>
            <person name="Itoh T."/>
            <person name="Ohkuma M."/>
        </authorList>
    </citation>
    <scope>NUCLEOTIDE SEQUENCE [LARGE SCALE GENOMIC DNA]</scope>
    <source>
        <strain evidence="9 10">Hi-2</strain>
    </source>
</reference>
<keyword evidence="4" id="KW-0249">Electron transport</keyword>
<keyword evidence="1" id="KW-0813">Transport</keyword>
<evidence type="ECO:0000256" key="7">
    <source>
        <dbReference type="SAM" id="SignalP"/>
    </source>
</evidence>
<gene>
    <name evidence="9" type="ORF">JCM17844_05070</name>
</gene>
<evidence type="ECO:0000259" key="8">
    <source>
        <dbReference type="PROSITE" id="PS51007"/>
    </source>
</evidence>
<dbReference type="InterPro" id="IPR036909">
    <property type="entry name" value="Cyt_c-like_dom_sf"/>
</dbReference>
<evidence type="ECO:0000256" key="2">
    <source>
        <dbReference type="ARBA" id="ARBA00022617"/>
    </source>
</evidence>
<dbReference type="Gene3D" id="1.10.760.10">
    <property type="entry name" value="Cytochrome c-like domain"/>
    <property type="match status" value="1"/>
</dbReference>
<keyword evidence="5 6" id="KW-0408">Iron</keyword>
<dbReference type="EMBL" id="BKCL01000001">
    <property type="protein sequence ID" value="GEQ96870.1"/>
    <property type="molecule type" value="Genomic_DNA"/>
</dbReference>
<evidence type="ECO:0000313" key="10">
    <source>
        <dbReference type="Proteomes" id="UP000322084"/>
    </source>
</evidence>
<dbReference type="PANTHER" id="PTHR11961">
    <property type="entry name" value="CYTOCHROME C"/>
    <property type="match status" value="1"/>
</dbReference>
<evidence type="ECO:0000256" key="1">
    <source>
        <dbReference type="ARBA" id="ARBA00022448"/>
    </source>
</evidence>
<dbReference type="GO" id="GO:0009055">
    <property type="term" value="F:electron transfer activity"/>
    <property type="evidence" value="ECO:0007669"/>
    <property type="project" value="InterPro"/>
</dbReference>
<dbReference type="AlphaFoldDB" id="A0A5A7MLP9"/>
<dbReference type="SUPFAM" id="SSF46626">
    <property type="entry name" value="Cytochrome c"/>
    <property type="match status" value="1"/>
</dbReference>
<dbReference type="GO" id="GO:0046872">
    <property type="term" value="F:metal ion binding"/>
    <property type="evidence" value="ECO:0007669"/>
    <property type="project" value="UniProtKB-KW"/>
</dbReference>